<dbReference type="PANTHER" id="PTHR43297:SF14">
    <property type="entry name" value="ATPASE AAA-TYPE CORE DOMAIN-CONTAINING PROTEIN"/>
    <property type="match status" value="1"/>
</dbReference>
<dbReference type="SUPFAM" id="SSF52540">
    <property type="entry name" value="P-loop containing nucleoside triphosphate hydrolases"/>
    <property type="match status" value="1"/>
</dbReference>
<keyword evidence="8" id="KW-1278">Translocase</keyword>
<dbReference type="Pfam" id="PF00005">
    <property type="entry name" value="ABC_tran"/>
    <property type="match status" value="1"/>
</dbReference>
<evidence type="ECO:0000256" key="9">
    <source>
        <dbReference type="ARBA" id="ARBA00023136"/>
    </source>
</evidence>
<evidence type="ECO:0000256" key="8">
    <source>
        <dbReference type="ARBA" id="ARBA00022967"/>
    </source>
</evidence>
<keyword evidence="14" id="KW-1185">Reference proteome</keyword>
<dbReference type="EMBL" id="LGIQ01000007">
    <property type="protein sequence ID" value="KNB72316.1"/>
    <property type="molecule type" value="Genomic_DNA"/>
</dbReference>
<feature type="domain" description="ABC transporter" evidence="10">
    <location>
        <begin position="8"/>
        <end position="259"/>
    </location>
</feature>
<evidence type="ECO:0000256" key="1">
    <source>
        <dbReference type="ARBA" id="ARBA00004202"/>
    </source>
</evidence>
<keyword evidence="5" id="KW-0997">Cell inner membrane</keyword>
<dbReference type="Gene3D" id="3.40.50.300">
    <property type="entry name" value="P-loop containing nucleotide triphosphate hydrolases"/>
    <property type="match status" value="1"/>
</dbReference>
<dbReference type="InterPro" id="IPR050388">
    <property type="entry name" value="ABC_Ni/Peptide_Import"/>
</dbReference>
<protein>
    <submittedName>
        <fullName evidence="11">Dipeptide/oligopeptide/nickel ABC transporter ATP-binding protein</fullName>
    </submittedName>
</protein>
<dbReference type="GO" id="GO:0005524">
    <property type="term" value="F:ATP binding"/>
    <property type="evidence" value="ECO:0007669"/>
    <property type="project" value="UniProtKB-KW"/>
</dbReference>
<evidence type="ECO:0000313" key="14">
    <source>
        <dbReference type="Proteomes" id="UP000319578"/>
    </source>
</evidence>
<evidence type="ECO:0000256" key="6">
    <source>
        <dbReference type="ARBA" id="ARBA00022741"/>
    </source>
</evidence>
<evidence type="ECO:0000256" key="3">
    <source>
        <dbReference type="ARBA" id="ARBA00022448"/>
    </source>
</evidence>
<proteinExistence type="inferred from homology"/>
<dbReference type="GO" id="GO:0015833">
    <property type="term" value="P:peptide transport"/>
    <property type="evidence" value="ECO:0007669"/>
    <property type="project" value="InterPro"/>
</dbReference>
<reference evidence="13" key="1">
    <citation type="submission" date="2015-07" db="EMBL/GenBank/DDBJ databases">
        <title>Genome sequencing project for genomic taxonomy and phylogenomics of Bacillus-like bacteria.</title>
        <authorList>
            <person name="Liu B."/>
            <person name="Wang J."/>
            <person name="Zhu Y."/>
            <person name="Liu G."/>
            <person name="Chen Q."/>
            <person name="Chen Z."/>
            <person name="Lan J."/>
            <person name="Che J."/>
            <person name="Ge C."/>
            <person name="Shi H."/>
            <person name="Pan Z."/>
            <person name="Liu X."/>
        </authorList>
    </citation>
    <scope>NUCLEOTIDE SEQUENCE [LARGE SCALE GENOMIC DNA]</scope>
    <source>
        <strain evidence="13">DSM 9887</strain>
    </source>
</reference>
<name>A0A0K9YUF3_9BACL</name>
<keyword evidence="9" id="KW-0472">Membrane</keyword>
<sequence length="331" mass="36799">MGDKNTVLEMNNLKTYFYTDKGVIPAVDDVSIKVKKGQIIGIVGESGCGKSMTSLSIMQLISPPGKIADGEILFEGRNLVGLSKAQMRSIRGNQISMIFQEPMTSLNPVYTVGKQVAETLLLHDSSISKQEAKEKVIEMFKQVGIPEAEKRYSVFPHQLSGGLRQRVMIAMALICKSKLLIADEPTTALDVTIEAQILKVMKKLQEEVDTSIILITHNLGIVAEMCDYVYVMYAGKVMEQADVYELFDNPKHPYTEGLLKSIPRANVDQNKAKGLYSIDGMVPNLLHLPQGCRFHPRCEYADATCRVLEPELVDTGNGHMVRCLKYKNERG</sequence>
<keyword evidence="4" id="KW-1003">Cell membrane</keyword>
<dbReference type="InterPro" id="IPR003593">
    <property type="entry name" value="AAA+_ATPase"/>
</dbReference>
<dbReference type="Proteomes" id="UP000319578">
    <property type="component" value="Unassembled WGS sequence"/>
</dbReference>
<dbReference type="GO" id="GO:0016887">
    <property type="term" value="F:ATP hydrolysis activity"/>
    <property type="evidence" value="ECO:0007669"/>
    <property type="project" value="InterPro"/>
</dbReference>
<evidence type="ECO:0000259" key="10">
    <source>
        <dbReference type="PROSITE" id="PS50893"/>
    </source>
</evidence>
<dbReference type="NCBIfam" id="TIGR01727">
    <property type="entry name" value="oligo_HPY"/>
    <property type="match status" value="1"/>
</dbReference>
<dbReference type="CDD" id="cd03257">
    <property type="entry name" value="ABC_NikE_OppD_transporters"/>
    <property type="match status" value="1"/>
</dbReference>
<evidence type="ECO:0000313" key="11">
    <source>
        <dbReference type="EMBL" id="GED72898.1"/>
    </source>
</evidence>
<evidence type="ECO:0000313" key="12">
    <source>
        <dbReference type="EMBL" id="KNB72316.1"/>
    </source>
</evidence>
<organism evidence="12 13">
    <name type="scientific">Brevibacillus reuszeri</name>
    <dbReference type="NCBI Taxonomy" id="54915"/>
    <lineage>
        <taxon>Bacteria</taxon>
        <taxon>Bacillati</taxon>
        <taxon>Bacillota</taxon>
        <taxon>Bacilli</taxon>
        <taxon>Bacillales</taxon>
        <taxon>Paenibacillaceae</taxon>
        <taxon>Brevibacillus</taxon>
    </lineage>
</organism>
<gene>
    <name evidence="11" type="primary">appD_5</name>
    <name evidence="12" type="ORF">ADS79_10500</name>
    <name evidence="11" type="ORF">BRE01_66000</name>
</gene>
<dbReference type="Proteomes" id="UP000036834">
    <property type="component" value="Unassembled WGS sequence"/>
</dbReference>
<evidence type="ECO:0000256" key="5">
    <source>
        <dbReference type="ARBA" id="ARBA00022519"/>
    </source>
</evidence>
<reference evidence="11 14" key="3">
    <citation type="submission" date="2019-06" db="EMBL/GenBank/DDBJ databases">
        <title>Whole genome shotgun sequence of Brevibacillus reuszeri NBRC 15719.</title>
        <authorList>
            <person name="Hosoyama A."/>
            <person name="Uohara A."/>
            <person name="Ohji S."/>
            <person name="Ichikawa N."/>
        </authorList>
    </citation>
    <scope>NUCLEOTIDE SEQUENCE [LARGE SCALE GENOMIC DNA]</scope>
    <source>
        <strain evidence="11 14">NBRC 15719</strain>
    </source>
</reference>
<dbReference type="PANTHER" id="PTHR43297">
    <property type="entry name" value="OLIGOPEPTIDE TRANSPORT ATP-BINDING PROTEIN APPD"/>
    <property type="match status" value="1"/>
</dbReference>
<dbReference type="Pfam" id="PF08352">
    <property type="entry name" value="oligo_HPY"/>
    <property type="match status" value="1"/>
</dbReference>
<reference evidence="12" key="2">
    <citation type="submission" date="2015-07" db="EMBL/GenBank/DDBJ databases">
        <title>MeaNS - Measles Nucleotide Surveillance Program.</title>
        <authorList>
            <person name="Tran T."/>
            <person name="Druce J."/>
        </authorList>
    </citation>
    <scope>NUCLEOTIDE SEQUENCE</scope>
    <source>
        <strain evidence="12">DSM 9887</strain>
    </source>
</reference>
<dbReference type="AlphaFoldDB" id="A0A0K9YUF3"/>
<evidence type="ECO:0000256" key="7">
    <source>
        <dbReference type="ARBA" id="ARBA00022840"/>
    </source>
</evidence>
<dbReference type="RefSeq" id="WP_049738365.1">
    <property type="nucleotide sequence ID" value="NZ_BJON01000036.1"/>
</dbReference>
<comment type="subcellular location">
    <subcellularLocation>
        <location evidence="1">Cell membrane</location>
        <topology evidence="1">Peripheral membrane protein</topology>
    </subcellularLocation>
</comment>
<dbReference type="EMBL" id="BJON01000036">
    <property type="protein sequence ID" value="GED72898.1"/>
    <property type="molecule type" value="Genomic_DNA"/>
</dbReference>
<evidence type="ECO:0000256" key="2">
    <source>
        <dbReference type="ARBA" id="ARBA00005417"/>
    </source>
</evidence>
<dbReference type="InterPro" id="IPR003439">
    <property type="entry name" value="ABC_transporter-like_ATP-bd"/>
</dbReference>
<dbReference type="GO" id="GO:0005886">
    <property type="term" value="C:plasma membrane"/>
    <property type="evidence" value="ECO:0007669"/>
    <property type="project" value="UniProtKB-SubCell"/>
</dbReference>
<dbReference type="STRING" id="54915.ADS79_10500"/>
<evidence type="ECO:0000256" key="4">
    <source>
        <dbReference type="ARBA" id="ARBA00022475"/>
    </source>
</evidence>
<accession>A0A0K9YUF3</accession>
<dbReference type="InterPro" id="IPR013563">
    <property type="entry name" value="Oligopep_ABC_C"/>
</dbReference>
<evidence type="ECO:0000313" key="13">
    <source>
        <dbReference type="Proteomes" id="UP000036834"/>
    </source>
</evidence>
<keyword evidence="6" id="KW-0547">Nucleotide-binding</keyword>
<dbReference type="SMART" id="SM00382">
    <property type="entry name" value="AAA"/>
    <property type="match status" value="1"/>
</dbReference>
<dbReference type="FunFam" id="3.40.50.300:FF:000016">
    <property type="entry name" value="Oligopeptide ABC transporter ATP-binding component"/>
    <property type="match status" value="1"/>
</dbReference>
<dbReference type="InterPro" id="IPR027417">
    <property type="entry name" value="P-loop_NTPase"/>
</dbReference>
<comment type="caution">
    <text evidence="12">The sequence shown here is derived from an EMBL/GenBank/DDBJ whole genome shotgun (WGS) entry which is preliminary data.</text>
</comment>
<dbReference type="PROSITE" id="PS50893">
    <property type="entry name" value="ABC_TRANSPORTER_2"/>
    <property type="match status" value="1"/>
</dbReference>
<keyword evidence="3" id="KW-0813">Transport</keyword>
<dbReference type="OrthoDB" id="9802264at2"/>
<comment type="similarity">
    <text evidence="2">Belongs to the ABC transporter superfamily.</text>
</comment>
<dbReference type="PATRIC" id="fig|54915.3.peg.1044"/>
<keyword evidence="7 11" id="KW-0067">ATP-binding</keyword>